<dbReference type="InterPro" id="IPR042186">
    <property type="entry name" value="FimD_plug_dom"/>
</dbReference>
<dbReference type="eggNOG" id="COG3188">
    <property type="taxonomic scope" value="Bacteria"/>
</dbReference>
<keyword evidence="4" id="KW-1134">Transmembrane beta strand</keyword>
<keyword evidence="8 10" id="KW-0472">Membrane</keyword>
<dbReference type="InterPro" id="IPR025885">
    <property type="entry name" value="PapC_N"/>
</dbReference>
<evidence type="ECO:0000256" key="10">
    <source>
        <dbReference type="RuleBase" id="RU003884"/>
    </source>
</evidence>
<dbReference type="Gene3D" id="3.10.20.410">
    <property type="match status" value="1"/>
</dbReference>
<evidence type="ECO:0000259" key="11">
    <source>
        <dbReference type="Pfam" id="PF13954"/>
    </source>
</evidence>
<keyword evidence="13" id="KW-1185">Reference proteome</keyword>
<gene>
    <name evidence="12" type="ORF">PROVRUST_08085</name>
</gene>
<keyword evidence="5 10" id="KW-1029">Fimbrium biogenesis</keyword>
<evidence type="ECO:0000256" key="1">
    <source>
        <dbReference type="ARBA" id="ARBA00004571"/>
    </source>
</evidence>
<keyword evidence="9 10" id="KW-0998">Cell outer membrane</keyword>
<protein>
    <submittedName>
        <fullName evidence="12">Fimbrial usher protein</fullName>
    </submittedName>
</protein>
<organism evidence="12 13">
    <name type="scientific">Providencia rustigianii DSM 4541</name>
    <dbReference type="NCBI Taxonomy" id="500637"/>
    <lineage>
        <taxon>Bacteria</taxon>
        <taxon>Pseudomonadati</taxon>
        <taxon>Pseudomonadota</taxon>
        <taxon>Gammaproteobacteria</taxon>
        <taxon>Enterobacterales</taxon>
        <taxon>Morganellaceae</taxon>
        <taxon>Providencia</taxon>
    </lineage>
</organism>
<dbReference type="STRING" id="500637.PROVRUST_08085"/>
<dbReference type="SUPFAM" id="SSF141729">
    <property type="entry name" value="FimD N-terminal domain-like"/>
    <property type="match status" value="1"/>
</dbReference>
<comment type="similarity">
    <text evidence="2 10">Belongs to the fimbrial export usher family.</text>
</comment>
<dbReference type="Pfam" id="PF00577">
    <property type="entry name" value="Usher"/>
    <property type="match status" value="1"/>
</dbReference>
<name>D1P765_9GAMM</name>
<evidence type="ECO:0000256" key="3">
    <source>
        <dbReference type="ARBA" id="ARBA00022448"/>
    </source>
</evidence>
<reference evidence="12" key="1">
    <citation type="submission" date="2009-12" db="EMBL/GenBank/DDBJ databases">
        <authorList>
            <person name="Weinstock G."/>
            <person name="Sodergren E."/>
            <person name="Clifton S."/>
            <person name="Fulton L."/>
            <person name="Fulton B."/>
            <person name="Courtney L."/>
            <person name="Fronick C."/>
            <person name="Harrison M."/>
            <person name="Strong C."/>
            <person name="Farmer C."/>
            <person name="Delahaunty K."/>
            <person name="Markovic C."/>
            <person name="Hall O."/>
            <person name="Minx P."/>
            <person name="Tomlinson C."/>
            <person name="Mitreva M."/>
            <person name="Nelson J."/>
            <person name="Hou S."/>
            <person name="Wollam A."/>
            <person name="Pepin K.H."/>
            <person name="Johnson M."/>
            <person name="Bhonagiri V."/>
            <person name="Nash W.E."/>
            <person name="Warren W."/>
            <person name="Chinwalla A."/>
            <person name="Mardis E.R."/>
            <person name="Wilson R.K."/>
        </authorList>
    </citation>
    <scope>NUCLEOTIDE SEQUENCE [LARGE SCALE GENOMIC DNA]</scope>
    <source>
        <strain evidence="12">DSM 4541</strain>
    </source>
</reference>
<evidence type="ECO:0000313" key="13">
    <source>
        <dbReference type="Proteomes" id="UP000005512"/>
    </source>
</evidence>
<dbReference type="HOGENOM" id="CLU_009120_1_1_6"/>
<dbReference type="EMBL" id="ABXV02000046">
    <property type="protein sequence ID" value="EFB70912.1"/>
    <property type="molecule type" value="Genomic_DNA"/>
</dbReference>
<dbReference type="AlphaFoldDB" id="D1P765"/>
<evidence type="ECO:0000256" key="4">
    <source>
        <dbReference type="ARBA" id="ARBA00022452"/>
    </source>
</evidence>
<dbReference type="NCBIfam" id="NF011760">
    <property type="entry name" value="PRK15213.1"/>
    <property type="match status" value="1"/>
</dbReference>
<feature type="domain" description="PapC N-terminal" evidence="11">
    <location>
        <begin position="43"/>
        <end position="180"/>
    </location>
</feature>
<comment type="subcellular location">
    <subcellularLocation>
        <location evidence="1 10">Cell outer membrane</location>
        <topology evidence="1 10">Multi-pass membrane protein</topology>
    </subcellularLocation>
</comment>
<dbReference type="GO" id="GO:0009279">
    <property type="term" value="C:cell outer membrane"/>
    <property type="evidence" value="ECO:0007669"/>
    <property type="project" value="UniProtKB-SubCell"/>
</dbReference>
<dbReference type="GO" id="GO:0009297">
    <property type="term" value="P:pilus assembly"/>
    <property type="evidence" value="ECO:0007669"/>
    <property type="project" value="InterPro"/>
</dbReference>
<dbReference type="GO" id="GO:0015473">
    <property type="term" value="F:fimbrial usher porin activity"/>
    <property type="evidence" value="ECO:0007669"/>
    <property type="project" value="InterPro"/>
</dbReference>
<keyword evidence="7" id="KW-0732">Signal</keyword>
<dbReference type="InterPro" id="IPR037224">
    <property type="entry name" value="PapC_N_sf"/>
</dbReference>
<evidence type="ECO:0000313" key="12">
    <source>
        <dbReference type="EMBL" id="EFB70912.1"/>
    </source>
</evidence>
<dbReference type="PANTHER" id="PTHR30451">
    <property type="entry name" value="OUTER MEMBRANE USHER PROTEIN"/>
    <property type="match status" value="1"/>
</dbReference>
<dbReference type="InterPro" id="IPR018030">
    <property type="entry name" value="Fimbrial_membr_usher_CS"/>
</dbReference>
<accession>D1P765</accession>
<comment type="caution">
    <text evidence="12">The sequence shown here is derived from an EMBL/GenBank/DDBJ whole genome shotgun (WGS) entry which is preliminary data.</text>
</comment>
<dbReference type="Gene3D" id="2.60.40.3110">
    <property type="match status" value="1"/>
</dbReference>
<evidence type="ECO:0000256" key="8">
    <source>
        <dbReference type="ARBA" id="ARBA00023136"/>
    </source>
</evidence>
<dbReference type="PANTHER" id="PTHR30451:SF21">
    <property type="entry name" value="FIMBRIAL USHER DOMAIN-CONTAINING PROTEIN YDET-RELATED"/>
    <property type="match status" value="1"/>
</dbReference>
<sequence>MLASMLMYARHINRLYMNKKTHQLFKILLLCLVGSNSYTAEELNLQFIRHNFGQNRQDIEEFFNNSTILPGTYTLDVTLNGENIGRTKLEIGDDDKEYICLKDEWLSRLGIIIDKEFYKKHYNAQRECYDIGKEKNSVINLDNSSQIISLYMPQAAYIKKDNIESEWDYGDTGFNLSYDTYLSKNDENSTLYGNMEGNVNFDKWVLYGRGYKYEHDKFTTENINLSRAIKSLEGDLIIGETYTNSSLMNSVSFYGVQLRSNNAMTPERRSNYSPIINGIAKSNARVTIKQNGVVLYSQIVPPGPFNITNINGIRSGELLMTVTEEDGSEQQTRIPVTLIANLLSPGHYNYDFAIGNKEATWEPDNIFAYASIDYGFNLFTLNANLLFDKHYSNAGIGAVSSLGDLGALSISGNVSRAKSKSETEQGYSTSVNYSKNVGVNGNLQIIGYRFSSEGYTQYANYDYTSPKKDKKEKERYEVTLTQQFPELGGAFFSLSGWQNLYWEGSDIIGANASYTQNIGAVNLSLNSSYSKDDGKKSDYMLGLNINIPFNHNERRYYTNSGMTYNRNSGMSFNTGVSETLTSNFNYNVNATKSRDNEGISLTTNYTSSMFRTSASVSKNRHSTNASAQIGGSIIGVKDGGIMLTSMNNSSIAVVQMDGISGYPFTNGVESDWRGRIAYPLTAYMDNNIRINSDKLPSDIEITENVANIVPTNRAIKLHKVKYKSTARYILKVYDKNGFVIPMGTVAKNSKGDVISFVNNNGISILNIEKDDKKIFFGSCSINISKLKDNISKIQEVHCE</sequence>
<evidence type="ECO:0000256" key="6">
    <source>
        <dbReference type="ARBA" id="ARBA00022692"/>
    </source>
</evidence>
<dbReference type="Pfam" id="PF13954">
    <property type="entry name" value="PapC_N"/>
    <property type="match status" value="1"/>
</dbReference>
<dbReference type="InterPro" id="IPR000015">
    <property type="entry name" value="Fimb_usher"/>
</dbReference>
<evidence type="ECO:0000256" key="5">
    <source>
        <dbReference type="ARBA" id="ARBA00022558"/>
    </source>
</evidence>
<dbReference type="Proteomes" id="UP000005512">
    <property type="component" value="Unassembled WGS sequence"/>
</dbReference>
<proteinExistence type="inferred from homology"/>
<evidence type="ECO:0000256" key="9">
    <source>
        <dbReference type="ARBA" id="ARBA00023237"/>
    </source>
</evidence>
<keyword evidence="3 10" id="KW-0813">Transport</keyword>
<dbReference type="PROSITE" id="PS01151">
    <property type="entry name" value="FIMBRIAL_USHER"/>
    <property type="match status" value="1"/>
</dbReference>
<dbReference type="Gene3D" id="2.60.40.2610">
    <property type="entry name" value="Outer membrane usher protein FimD, plug domain"/>
    <property type="match status" value="1"/>
</dbReference>
<evidence type="ECO:0000256" key="7">
    <source>
        <dbReference type="ARBA" id="ARBA00022729"/>
    </source>
</evidence>
<keyword evidence="6 10" id="KW-0812">Transmembrane</keyword>
<evidence type="ECO:0000256" key="2">
    <source>
        <dbReference type="ARBA" id="ARBA00008064"/>
    </source>
</evidence>